<dbReference type="AlphaFoldDB" id="A0AAN9FN55"/>
<proteinExistence type="predicted"/>
<dbReference type="Proteomes" id="UP001359559">
    <property type="component" value="Unassembled WGS sequence"/>
</dbReference>
<reference evidence="1 2" key="1">
    <citation type="submission" date="2024-01" db="EMBL/GenBank/DDBJ databases">
        <title>The genomes of 5 underutilized Papilionoideae crops provide insights into root nodulation and disease resistance.</title>
        <authorList>
            <person name="Yuan L."/>
        </authorList>
    </citation>
    <scope>NUCLEOTIDE SEQUENCE [LARGE SCALE GENOMIC DNA]</scope>
    <source>
        <strain evidence="1">LY-2023</strain>
        <tissue evidence="1">Leaf</tissue>
    </source>
</reference>
<gene>
    <name evidence="1" type="ORF">RJT34_22925</name>
</gene>
<evidence type="ECO:0000313" key="2">
    <source>
        <dbReference type="Proteomes" id="UP001359559"/>
    </source>
</evidence>
<comment type="caution">
    <text evidence="1">The sequence shown here is derived from an EMBL/GenBank/DDBJ whole genome shotgun (WGS) entry which is preliminary data.</text>
</comment>
<organism evidence="1 2">
    <name type="scientific">Clitoria ternatea</name>
    <name type="common">Butterfly pea</name>
    <dbReference type="NCBI Taxonomy" id="43366"/>
    <lineage>
        <taxon>Eukaryota</taxon>
        <taxon>Viridiplantae</taxon>
        <taxon>Streptophyta</taxon>
        <taxon>Embryophyta</taxon>
        <taxon>Tracheophyta</taxon>
        <taxon>Spermatophyta</taxon>
        <taxon>Magnoliopsida</taxon>
        <taxon>eudicotyledons</taxon>
        <taxon>Gunneridae</taxon>
        <taxon>Pentapetalae</taxon>
        <taxon>rosids</taxon>
        <taxon>fabids</taxon>
        <taxon>Fabales</taxon>
        <taxon>Fabaceae</taxon>
        <taxon>Papilionoideae</taxon>
        <taxon>50 kb inversion clade</taxon>
        <taxon>NPAAA clade</taxon>
        <taxon>indigoferoid/millettioid clade</taxon>
        <taxon>Phaseoleae</taxon>
        <taxon>Clitoria</taxon>
    </lineage>
</organism>
<name>A0AAN9FN55_CLITE</name>
<keyword evidence="2" id="KW-1185">Reference proteome</keyword>
<sequence>MEGDTALNGKHANANGLRLKLGFPTIGLLGRQVNPKSKKLSTALMPTLMEPDLQETSLGWTLWRKEVRWSARLVLERGLVEQWACKMSLEDWLFSPIPFNIPLVILLEVLTGEVMFTTLVADLDLLDCTLLAWTDMETLEGEIPTNTLAFFIGGSDFL</sequence>
<accession>A0AAN9FN55</accession>
<evidence type="ECO:0000313" key="1">
    <source>
        <dbReference type="EMBL" id="KAK7277906.1"/>
    </source>
</evidence>
<protein>
    <submittedName>
        <fullName evidence="1">Uncharacterized protein</fullName>
    </submittedName>
</protein>
<dbReference type="EMBL" id="JAYKXN010000006">
    <property type="protein sequence ID" value="KAK7277906.1"/>
    <property type="molecule type" value="Genomic_DNA"/>
</dbReference>